<protein>
    <submittedName>
        <fullName evidence="1">HD domain-containing protein</fullName>
    </submittedName>
</protein>
<keyword evidence="2" id="KW-1185">Reference proteome</keyword>
<gene>
    <name evidence="1" type="ORF">GCM10022278_29550</name>
</gene>
<dbReference type="EMBL" id="BAABBO010000012">
    <property type="protein sequence ID" value="GAA3969953.1"/>
    <property type="molecule type" value="Genomic_DNA"/>
</dbReference>
<dbReference type="Proteomes" id="UP001501337">
    <property type="component" value="Unassembled WGS sequence"/>
</dbReference>
<comment type="caution">
    <text evidence="1">The sequence shown here is derived from an EMBL/GenBank/DDBJ whole genome shotgun (WGS) entry which is preliminary data.</text>
</comment>
<proteinExistence type="predicted"/>
<name>A0ABP7PTM5_9GAMM</name>
<dbReference type="RefSeq" id="WP_344807714.1">
    <property type="nucleotide sequence ID" value="NZ_BAABBO010000012.1"/>
</dbReference>
<dbReference type="Gene3D" id="1.10.3210.10">
    <property type="entry name" value="Hypothetical protein af1432"/>
    <property type="match status" value="1"/>
</dbReference>
<organism evidence="1 2">
    <name type="scientific">Allohahella marinimesophila</name>
    <dbReference type="NCBI Taxonomy" id="1054972"/>
    <lineage>
        <taxon>Bacteria</taxon>
        <taxon>Pseudomonadati</taxon>
        <taxon>Pseudomonadota</taxon>
        <taxon>Gammaproteobacteria</taxon>
        <taxon>Oceanospirillales</taxon>
        <taxon>Hahellaceae</taxon>
        <taxon>Allohahella</taxon>
    </lineage>
</organism>
<reference evidence="2" key="1">
    <citation type="journal article" date="2019" name="Int. J. Syst. Evol. Microbiol.">
        <title>The Global Catalogue of Microorganisms (GCM) 10K type strain sequencing project: providing services to taxonomists for standard genome sequencing and annotation.</title>
        <authorList>
            <consortium name="The Broad Institute Genomics Platform"/>
            <consortium name="The Broad Institute Genome Sequencing Center for Infectious Disease"/>
            <person name="Wu L."/>
            <person name="Ma J."/>
        </authorList>
    </citation>
    <scope>NUCLEOTIDE SEQUENCE [LARGE SCALE GENOMIC DNA]</scope>
    <source>
        <strain evidence="2">JCM 17555</strain>
    </source>
</reference>
<evidence type="ECO:0000313" key="2">
    <source>
        <dbReference type="Proteomes" id="UP001501337"/>
    </source>
</evidence>
<sequence length="139" mass="15667">MTNLDKAIAIATRAHAGQTDKGGNPYILHVLRVMMQFEDHDEMIVAVLHDVVEDTGLSAADLEKYGFSEEIIASVDCLSRQRGESYDSFLNRIAQDDLARRVKIADIKDNLNLTRLDQLSNRDIARARKYHKALKVLAE</sequence>
<dbReference type="SUPFAM" id="SSF109604">
    <property type="entry name" value="HD-domain/PDEase-like"/>
    <property type="match status" value="1"/>
</dbReference>
<accession>A0ABP7PTM5</accession>
<evidence type="ECO:0000313" key="1">
    <source>
        <dbReference type="EMBL" id="GAA3969953.1"/>
    </source>
</evidence>